<dbReference type="EMBL" id="JADAQT010000108">
    <property type="protein sequence ID" value="MBE1878436.1"/>
    <property type="molecule type" value="Genomic_DNA"/>
</dbReference>
<feature type="domain" description="OmpR/PhoB-type" evidence="6">
    <location>
        <begin position="110"/>
        <end position="208"/>
    </location>
</feature>
<dbReference type="Gene3D" id="1.25.40.10">
    <property type="entry name" value="Tetratricopeptide repeat domain"/>
    <property type="match status" value="2"/>
</dbReference>
<evidence type="ECO:0000256" key="1">
    <source>
        <dbReference type="ARBA" id="ARBA00005820"/>
    </source>
</evidence>
<dbReference type="SMART" id="SM00862">
    <property type="entry name" value="Trans_reg_C"/>
    <property type="match status" value="1"/>
</dbReference>
<dbReference type="PROSITE" id="PS50943">
    <property type="entry name" value="HTH_CROC1"/>
    <property type="match status" value="1"/>
</dbReference>
<dbReference type="Gene3D" id="1.10.260.40">
    <property type="entry name" value="lambda repressor-like DNA-binding domains"/>
    <property type="match status" value="1"/>
</dbReference>
<dbReference type="InterPro" id="IPR001387">
    <property type="entry name" value="Cro/C1-type_HTH"/>
</dbReference>
<accession>A0ABR9N5H9</accession>
<comment type="similarity">
    <text evidence="1">Belongs to the AfsR/DnrI/RedD regulatory family.</text>
</comment>
<evidence type="ECO:0000256" key="2">
    <source>
        <dbReference type="ARBA" id="ARBA00023125"/>
    </source>
</evidence>
<feature type="region of interest" description="Disordered" evidence="4">
    <location>
        <begin position="1"/>
        <end position="26"/>
    </location>
</feature>
<name>A0ABR9N5H9_9MICO</name>
<comment type="caution">
    <text evidence="7">The sequence shown here is derived from an EMBL/GenBank/DDBJ whole genome shotgun (WGS) entry which is preliminary data.</text>
</comment>
<evidence type="ECO:0000313" key="8">
    <source>
        <dbReference type="Proteomes" id="UP000625527"/>
    </source>
</evidence>
<sequence>MGTGGGRELGRARPAGVGDLVGPAGNGVAGESVRAGELIRRGRQRIGLTQRELAQLAGLSTAAIRDLEQGRTRRPRRESLLAIATALDLDGAETASIQEAAAGGHLRNAVDVRRSGPARISVLGPLRVTTGDEQVMVHSAKRRLLLARLALDPGEVVRREDLAALLWPDGEPRDSGRLLSAHIARIRPLFGRGAVRIEPVASGYRLSADAETLDLLRFRELVADAAGQPAGERFDRLAAAVDVWRGETDIDELRSDPVHAAVVEEYAAALRAWAAVARETAQPEAALARLRDHAAASCLDEPLQAELIATLAASGRQAEALAVFERVRTTLDEMLGIEPSELLRSVHLKALRQEHGPPPRPVRAVQQLPAPPTTFVGRQDEVDAVTLALERSRGPGHPTSRAVIISGPAGVGKTALALTAGHRLRAAYPDGTLYADLRGDGPGPAASEPVPVPTPREVLTRFLVALGIPSRDIGTDVDELAAQFRSELADRRLLILLDNARDARQIRDLVPGAGACDVLVTSRHQLQAVPNAVTIDLGLLSDSAACALIAETSGRAPEETTPDELAATRRLAQSCGRLPLALRIASARLAARPSLRIEDLADRLSDERDRLAQLRAGDASIRASFLLSYENLSDSAKRAFRLNALHPVPPFGLAASAVLLDLEPGAADLVIEELIEASMLSQDGPDRYRFHDLLRLYATELAVGDPEAPAAAARLRSWYIDGVTAAVELAYPELLRLQTHPDPHRRFADLGEALKWLDFEAQSLVALVERLADETELRASAWVAADQMRGYFLIRRNADGWLRCADAGLRAANASGDARARTAMLMNKEQALAALGRDRAALDLCVQAEQLAAECGWRTASAYLSHHVGWLSLVLGELTEAGRWFLRALDLSDDERGDMRAVALNSLGFLELHLGRPEIAQKHLEDALVINRAAGREASMLANRGNLASALRLQGRTVEAGSHLADVLAGYRARGDLRGELSTLDEWSLLHRQQGDHSGAVSAARQAQDIAVILRDWQQQAKTAATLGEALLADGRFADAAERFHHAADLARRQEYPYLLCRALFGLSEADPVEERRRTYLREATDIASARGYHALSADSGRRGRRRDA</sequence>
<gene>
    <name evidence="7" type="ORF">IHE71_22320</name>
</gene>
<dbReference type="InterPro" id="IPR005158">
    <property type="entry name" value="BTAD"/>
</dbReference>
<dbReference type="Proteomes" id="UP000625527">
    <property type="component" value="Unassembled WGS sequence"/>
</dbReference>
<dbReference type="Gene3D" id="1.10.10.10">
    <property type="entry name" value="Winged helix-like DNA-binding domain superfamily/Winged helix DNA-binding domain"/>
    <property type="match status" value="1"/>
</dbReference>
<dbReference type="Gene3D" id="3.40.50.300">
    <property type="entry name" value="P-loop containing nucleotide triphosphate hydrolases"/>
    <property type="match status" value="1"/>
</dbReference>
<dbReference type="SUPFAM" id="SSF52540">
    <property type="entry name" value="P-loop containing nucleoside triphosphate hydrolases"/>
    <property type="match status" value="1"/>
</dbReference>
<dbReference type="Pfam" id="PF13560">
    <property type="entry name" value="HTH_31"/>
    <property type="match status" value="1"/>
</dbReference>
<feature type="domain" description="HTH cro/C1-type" evidence="5">
    <location>
        <begin position="39"/>
        <end position="94"/>
    </location>
</feature>
<evidence type="ECO:0000313" key="7">
    <source>
        <dbReference type="EMBL" id="MBE1878436.1"/>
    </source>
</evidence>
<evidence type="ECO:0000256" key="4">
    <source>
        <dbReference type="SAM" id="MobiDB-lite"/>
    </source>
</evidence>
<organism evidence="7 8">
    <name type="scientific">Myceligenerans pegani</name>
    <dbReference type="NCBI Taxonomy" id="2776917"/>
    <lineage>
        <taxon>Bacteria</taxon>
        <taxon>Bacillati</taxon>
        <taxon>Actinomycetota</taxon>
        <taxon>Actinomycetes</taxon>
        <taxon>Micrococcales</taxon>
        <taxon>Promicromonosporaceae</taxon>
        <taxon>Myceligenerans</taxon>
    </lineage>
</organism>
<feature type="DNA-binding region" description="OmpR/PhoB-type" evidence="3">
    <location>
        <begin position="110"/>
        <end position="208"/>
    </location>
</feature>
<evidence type="ECO:0000259" key="5">
    <source>
        <dbReference type="PROSITE" id="PS50943"/>
    </source>
</evidence>
<reference evidence="7 8" key="1">
    <citation type="submission" date="2020-10" db="EMBL/GenBank/DDBJ databases">
        <title>Myceligenerans pegani sp. nov., an endophytic actinomycete isolated from Peganum harmala L. in Xinjiang, China.</title>
        <authorList>
            <person name="Xin L."/>
        </authorList>
    </citation>
    <scope>NUCLEOTIDE SEQUENCE [LARGE SCALE GENOMIC DNA]</scope>
    <source>
        <strain evidence="7 8">TRM65318</strain>
    </source>
</reference>
<dbReference type="InterPro" id="IPR036388">
    <property type="entry name" value="WH-like_DNA-bd_sf"/>
</dbReference>
<dbReference type="InterPro" id="IPR016032">
    <property type="entry name" value="Sig_transdc_resp-reg_C-effctor"/>
</dbReference>
<dbReference type="PROSITE" id="PS51755">
    <property type="entry name" value="OMPR_PHOB"/>
    <property type="match status" value="1"/>
</dbReference>
<dbReference type="InterPro" id="IPR027417">
    <property type="entry name" value="P-loop_NTPase"/>
</dbReference>
<dbReference type="InterPro" id="IPR010982">
    <property type="entry name" value="Lambda_DNA-bd_dom_sf"/>
</dbReference>
<evidence type="ECO:0000256" key="3">
    <source>
        <dbReference type="PROSITE-ProRule" id="PRU01091"/>
    </source>
</evidence>
<dbReference type="SUPFAM" id="SSF46894">
    <property type="entry name" value="C-terminal effector domain of the bipartite response regulators"/>
    <property type="match status" value="1"/>
</dbReference>
<keyword evidence="2 3" id="KW-0238">DNA-binding</keyword>
<dbReference type="PRINTS" id="PR00364">
    <property type="entry name" value="DISEASERSIST"/>
</dbReference>
<dbReference type="SUPFAM" id="SSF47413">
    <property type="entry name" value="lambda repressor-like DNA-binding domains"/>
    <property type="match status" value="1"/>
</dbReference>
<dbReference type="SMART" id="SM01043">
    <property type="entry name" value="BTAD"/>
    <property type="match status" value="1"/>
</dbReference>
<keyword evidence="8" id="KW-1185">Reference proteome</keyword>
<dbReference type="PANTHER" id="PTHR47691">
    <property type="entry name" value="REGULATOR-RELATED"/>
    <property type="match status" value="1"/>
</dbReference>
<dbReference type="Pfam" id="PF03704">
    <property type="entry name" value="BTAD"/>
    <property type="match status" value="1"/>
</dbReference>
<dbReference type="InterPro" id="IPR011990">
    <property type="entry name" value="TPR-like_helical_dom_sf"/>
</dbReference>
<dbReference type="SUPFAM" id="SSF48452">
    <property type="entry name" value="TPR-like"/>
    <property type="match status" value="2"/>
</dbReference>
<evidence type="ECO:0000259" key="6">
    <source>
        <dbReference type="PROSITE" id="PS51755"/>
    </source>
</evidence>
<dbReference type="RefSeq" id="WP_192864962.1">
    <property type="nucleotide sequence ID" value="NZ_JADAQT010000108.1"/>
</dbReference>
<dbReference type="SMART" id="SM00530">
    <property type="entry name" value="HTH_XRE"/>
    <property type="match status" value="1"/>
</dbReference>
<dbReference type="CDD" id="cd00093">
    <property type="entry name" value="HTH_XRE"/>
    <property type="match status" value="1"/>
</dbReference>
<dbReference type="PANTHER" id="PTHR47691:SF3">
    <property type="entry name" value="HTH-TYPE TRANSCRIPTIONAL REGULATOR RV0890C-RELATED"/>
    <property type="match status" value="1"/>
</dbReference>
<protein>
    <submittedName>
        <fullName evidence="7">Helix-turn-helix domain-containing protein</fullName>
    </submittedName>
</protein>
<proteinExistence type="inferred from homology"/>
<dbReference type="InterPro" id="IPR001867">
    <property type="entry name" value="OmpR/PhoB-type_DNA-bd"/>
</dbReference>